<feature type="transmembrane region" description="Helical" evidence="11">
    <location>
        <begin position="221"/>
        <end position="246"/>
    </location>
</feature>
<dbReference type="GO" id="GO:0005886">
    <property type="term" value="C:plasma membrane"/>
    <property type="evidence" value="ECO:0007669"/>
    <property type="project" value="TreeGrafter"/>
</dbReference>
<evidence type="ECO:0000256" key="2">
    <source>
        <dbReference type="ARBA" id="ARBA00022448"/>
    </source>
</evidence>
<dbReference type="PANTHER" id="PTHR45720">
    <property type="entry name" value="CHLORIDE CHANNEL PROTEIN 2"/>
    <property type="match status" value="1"/>
</dbReference>
<reference evidence="12" key="2">
    <citation type="submission" date="2025-09" db="UniProtKB">
        <authorList>
            <consortium name="Ensembl"/>
        </authorList>
    </citation>
    <scope>IDENTIFICATION</scope>
</reference>
<dbReference type="InterPro" id="IPR001807">
    <property type="entry name" value="ClC"/>
</dbReference>
<dbReference type="GeneTree" id="ENSGT00940000164106"/>
<evidence type="ECO:0000256" key="10">
    <source>
        <dbReference type="ARBA" id="ARBA00023214"/>
    </source>
</evidence>
<evidence type="ECO:0000256" key="8">
    <source>
        <dbReference type="ARBA" id="ARBA00023136"/>
    </source>
</evidence>
<evidence type="ECO:0000256" key="7">
    <source>
        <dbReference type="ARBA" id="ARBA00023122"/>
    </source>
</evidence>
<reference evidence="12" key="1">
    <citation type="submission" date="2025-08" db="UniProtKB">
        <authorList>
            <consortium name="Ensembl"/>
        </authorList>
    </citation>
    <scope>IDENTIFICATION</scope>
</reference>
<dbReference type="Ensembl" id="ENSSTUT00000031582.1">
    <property type="protein sequence ID" value="ENSSTUP00000030193.1"/>
    <property type="gene ID" value="ENSSTUG00000012939.1"/>
</dbReference>
<gene>
    <name evidence="12" type="primary">clcnk</name>
</gene>
<keyword evidence="7" id="KW-0129">CBS domain</keyword>
<feature type="transmembrane region" description="Helical" evidence="11">
    <location>
        <begin position="304"/>
        <end position="328"/>
    </location>
</feature>
<evidence type="ECO:0000313" key="13">
    <source>
        <dbReference type="Proteomes" id="UP000472277"/>
    </source>
</evidence>
<dbReference type="InterPro" id="IPR050970">
    <property type="entry name" value="Cl_channel_volt-gated"/>
</dbReference>
<dbReference type="GO" id="GO:0005247">
    <property type="term" value="F:voltage-gated chloride channel activity"/>
    <property type="evidence" value="ECO:0007669"/>
    <property type="project" value="TreeGrafter"/>
</dbReference>
<dbReference type="PRINTS" id="PR00762">
    <property type="entry name" value="CLCHANNEL"/>
</dbReference>
<evidence type="ECO:0000256" key="9">
    <source>
        <dbReference type="ARBA" id="ARBA00023173"/>
    </source>
</evidence>
<evidence type="ECO:0000256" key="4">
    <source>
        <dbReference type="ARBA" id="ARBA00022737"/>
    </source>
</evidence>
<keyword evidence="8 11" id="KW-0472">Membrane</keyword>
<feature type="transmembrane region" description="Helical" evidence="11">
    <location>
        <begin position="348"/>
        <end position="371"/>
    </location>
</feature>
<dbReference type="Gene3D" id="3.10.580.10">
    <property type="entry name" value="CBS-domain"/>
    <property type="match status" value="1"/>
</dbReference>
<organism evidence="12 13">
    <name type="scientific">Salmo trutta</name>
    <name type="common">Brown trout</name>
    <dbReference type="NCBI Taxonomy" id="8032"/>
    <lineage>
        <taxon>Eukaryota</taxon>
        <taxon>Metazoa</taxon>
        <taxon>Chordata</taxon>
        <taxon>Craniata</taxon>
        <taxon>Vertebrata</taxon>
        <taxon>Euteleostomi</taxon>
        <taxon>Actinopterygii</taxon>
        <taxon>Neopterygii</taxon>
        <taxon>Teleostei</taxon>
        <taxon>Protacanthopterygii</taxon>
        <taxon>Salmoniformes</taxon>
        <taxon>Salmonidae</taxon>
        <taxon>Salmoninae</taxon>
        <taxon>Salmo</taxon>
    </lineage>
</organism>
<evidence type="ECO:0000256" key="1">
    <source>
        <dbReference type="ARBA" id="ARBA00004141"/>
    </source>
</evidence>
<keyword evidence="6" id="KW-0406">Ion transport</keyword>
<accession>A0A673Y6P8</accession>
<keyword evidence="9" id="KW-0407">Ion channel</keyword>
<sequence>MDCVQHIDSAKVNEGDEKDVELQNQRDKSIEGQRLLILTDEQPWKPWKRSRSWVKECLVRVRCVMGSLMGMEWYCFATLGVLTAFLSFLMDLSVAKLLRAHQWLYSQLEGHCLLQFLCWTLYPVSLSALSTSFSQSICPFSAGSGVPEVRTILSGVDMPHYLSLTNLFAKYVGLICTLAAGSTVFLGKVGPFVHLSTMVGAYLNQLCTVLRGEKEERTEGAMLVVAAAVGVASCFGAPISGVLFSVEVMSSHFALKDYCPCFFAAACGALTFHLLSMWSGEQETLQALFQTSFSDDLPFYPLEIPVFAILGLLCGAGSCIYLFCHRWILLFIKTNKILIKVLSTEKALYSAMVVFLLASVTFPLSAGQYMASKLTIKQLLSSLLDSRQWTSQSHNASMVLQPNLCPWSEWISSGNPYLTLGFFLFMKLWMLVLACTLPLPAGYFMPVFIYGAAAFSGAVTHTLSPALLALELTGQSTHAAPILLATLVANALARSGQRPSFYDALSISKKLPHLPSLLKVCPRLSSVPIGKVLGPRGPVLERAAGPTEVQQVLNTCSQTQIPVVDTLDSQILLGSINRSDLQTFLCHNHNKVLKKQLVDMCSIQPVSVQLSPDTTVQEAHGILSVLCGESLFVTERGRLSGVVTWPEMKRMMADLADDL</sequence>
<keyword evidence="5 11" id="KW-1133">Transmembrane helix</keyword>
<dbReference type="SUPFAM" id="SSF81340">
    <property type="entry name" value="Clc chloride channel"/>
    <property type="match status" value="1"/>
</dbReference>
<dbReference type="CTD" id="393353"/>
<dbReference type="InterPro" id="IPR014743">
    <property type="entry name" value="Cl-channel_core"/>
</dbReference>
<proteinExistence type="predicted"/>
<feature type="transmembrane region" description="Helical" evidence="11">
    <location>
        <begin position="71"/>
        <end position="89"/>
    </location>
</feature>
<keyword evidence="9" id="KW-0869">Chloride channel</keyword>
<keyword evidence="2" id="KW-0813">Transport</keyword>
<feature type="transmembrane region" description="Helical" evidence="11">
    <location>
        <begin position="168"/>
        <end position="187"/>
    </location>
</feature>
<comment type="subcellular location">
    <subcellularLocation>
        <location evidence="1">Membrane</location>
        <topology evidence="1">Multi-pass membrane protein</topology>
    </subcellularLocation>
</comment>
<evidence type="ECO:0000256" key="5">
    <source>
        <dbReference type="ARBA" id="ARBA00022989"/>
    </source>
</evidence>
<evidence type="ECO:0000256" key="6">
    <source>
        <dbReference type="ARBA" id="ARBA00023065"/>
    </source>
</evidence>
<feature type="transmembrane region" description="Helical" evidence="11">
    <location>
        <begin position="258"/>
        <end position="278"/>
    </location>
</feature>
<keyword evidence="3 11" id="KW-0812">Transmembrane</keyword>
<dbReference type="Gene3D" id="1.10.3080.10">
    <property type="entry name" value="Clc chloride channel"/>
    <property type="match status" value="1"/>
</dbReference>
<keyword evidence="4" id="KW-0677">Repeat</keyword>
<dbReference type="Pfam" id="PF00654">
    <property type="entry name" value="Voltage_CLC"/>
    <property type="match status" value="1"/>
</dbReference>
<dbReference type="AlphaFoldDB" id="A0A673Y6P8"/>
<evidence type="ECO:0000313" key="12">
    <source>
        <dbReference type="Ensembl" id="ENSSTUP00000030193.1"/>
    </source>
</evidence>
<dbReference type="PANTHER" id="PTHR45720:SF3">
    <property type="entry name" value="CHLORIDE CHANNEL PROTEIN CLC-KB"/>
    <property type="match status" value="1"/>
</dbReference>
<dbReference type="InterPro" id="IPR046342">
    <property type="entry name" value="CBS_dom_sf"/>
</dbReference>
<keyword evidence="13" id="KW-1185">Reference proteome</keyword>
<dbReference type="Proteomes" id="UP000472277">
    <property type="component" value="Chromosome 30"/>
</dbReference>
<dbReference type="CDD" id="cd03683">
    <property type="entry name" value="ClC_1_like"/>
    <property type="match status" value="1"/>
</dbReference>
<evidence type="ECO:0000256" key="11">
    <source>
        <dbReference type="SAM" id="Phobius"/>
    </source>
</evidence>
<dbReference type="SUPFAM" id="SSF54631">
    <property type="entry name" value="CBS-domain pair"/>
    <property type="match status" value="1"/>
</dbReference>
<dbReference type="GO" id="GO:0034707">
    <property type="term" value="C:chloride channel complex"/>
    <property type="evidence" value="ECO:0007669"/>
    <property type="project" value="UniProtKB-KW"/>
</dbReference>
<evidence type="ECO:0000256" key="3">
    <source>
        <dbReference type="ARBA" id="ARBA00022692"/>
    </source>
</evidence>
<keyword evidence="10" id="KW-0868">Chloride</keyword>
<protein>
    <submittedName>
        <fullName evidence="12">Chloride channel K</fullName>
    </submittedName>
</protein>
<name>A0A673Y6P8_SALTR</name>